<evidence type="ECO:0000313" key="8">
    <source>
        <dbReference type="Proteomes" id="UP001058120"/>
    </source>
</evidence>
<keyword evidence="5 6" id="KW-0472">Membrane</keyword>
<dbReference type="CDD" id="cd06581">
    <property type="entry name" value="TM_PBP1_LivM_like"/>
    <property type="match status" value="1"/>
</dbReference>
<evidence type="ECO:0000256" key="3">
    <source>
        <dbReference type="ARBA" id="ARBA00022692"/>
    </source>
</evidence>
<feature type="transmembrane region" description="Helical" evidence="6">
    <location>
        <begin position="24"/>
        <end position="42"/>
    </location>
</feature>
<dbReference type="Pfam" id="PF02653">
    <property type="entry name" value="BPD_transp_2"/>
    <property type="match status" value="1"/>
</dbReference>
<feature type="transmembrane region" description="Helical" evidence="6">
    <location>
        <begin position="149"/>
        <end position="173"/>
    </location>
</feature>
<evidence type="ECO:0000256" key="2">
    <source>
        <dbReference type="ARBA" id="ARBA00022475"/>
    </source>
</evidence>
<keyword evidence="4 6" id="KW-1133">Transmembrane helix</keyword>
<feature type="transmembrane region" description="Helical" evidence="6">
    <location>
        <begin position="76"/>
        <end position="94"/>
    </location>
</feature>
<keyword evidence="3 6" id="KW-0812">Transmembrane</keyword>
<dbReference type="PANTHER" id="PTHR30482:SF20">
    <property type="entry name" value="HIGH-AFFINITY BRANCHED-CHAIN AMINO ACID TRANSPORT SYSTEM PERMEASE PROTEIN LIVM"/>
    <property type="match status" value="1"/>
</dbReference>
<feature type="transmembrane region" description="Helical" evidence="6">
    <location>
        <begin position="280"/>
        <end position="303"/>
    </location>
</feature>
<evidence type="ECO:0000313" key="7">
    <source>
        <dbReference type="EMBL" id="UWX06787.1"/>
    </source>
</evidence>
<sequence>MILVFPIVGIRIIKRAPEFFYDRVLVIGAITFVLAVLWSWYFEVYKDRDLSKGISSQVSRKFSALSEKITNDKNTALKLILVLFIVFMILPVFTSMYQTTVYSLAFLYVMLALGLNIVVGIAGQLVLGYAAFYAVGAYTYALLNQYLGLGFWTCLPIAGFITVIAGLLLAFPVLRLRGDYLAIVTLGFGEIVRLLLINWANFTGGNRGIANIPRPGLFGLELSPEASTIYIYYLCLFAAIITIIIVARLINSRVGLALQALREDEIASEAMGIDLRKIKLSAFALGSCWAGFAGVLFAARNSYINPTSFTFMDSAMILSMVVLGGMGSIVGVALAALVLTLLPEYLRAFSEYRMLIFGLLMVTMMVFRPQGIIPPAKRKYYPTALQNEENS</sequence>
<accession>A0ABY5Y544</accession>
<organism evidence="7 8">
    <name type="scientific">Taurinivorans muris</name>
    <dbReference type="NCBI Taxonomy" id="2787751"/>
    <lineage>
        <taxon>Bacteria</taxon>
        <taxon>Pseudomonadati</taxon>
        <taxon>Thermodesulfobacteriota</taxon>
        <taxon>Desulfovibrionia</taxon>
        <taxon>Desulfovibrionales</taxon>
        <taxon>Desulfovibrionaceae</taxon>
        <taxon>Taurinivorans</taxon>
    </lineage>
</organism>
<feature type="transmembrane region" description="Helical" evidence="6">
    <location>
        <begin position="354"/>
        <end position="373"/>
    </location>
</feature>
<evidence type="ECO:0000256" key="1">
    <source>
        <dbReference type="ARBA" id="ARBA00004651"/>
    </source>
</evidence>
<feature type="transmembrane region" description="Helical" evidence="6">
    <location>
        <begin position="230"/>
        <end position="250"/>
    </location>
</feature>
<name>A0ABY5Y544_9BACT</name>
<gene>
    <name evidence="7" type="ORF">JBF11_09480</name>
</gene>
<reference evidence="7" key="1">
    <citation type="submission" date="2020-12" db="EMBL/GenBank/DDBJ databases">
        <title>Taurinivorans muris gen. nov., sp. nov., fundamental and realized metabolic niche of a ubiquitous sulfidogenic bacterium in the murine intestine.</title>
        <authorList>
            <person name="Ye H."/>
            <person name="Hanson B.T."/>
            <person name="Loy A."/>
        </authorList>
    </citation>
    <scope>NUCLEOTIDE SEQUENCE</scope>
    <source>
        <strain evidence="7">LT0009</strain>
    </source>
</reference>
<evidence type="ECO:0000256" key="5">
    <source>
        <dbReference type="ARBA" id="ARBA00023136"/>
    </source>
</evidence>
<dbReference type="InterPro" id="IPR001851">
    <property type="entry name" value="ABC_transp_permease"/>
</dbReference>
<evidence type="ECO:0000256" key="4">
    <source>
        <dbReference type="ARBA" id="ARBA00022989"/>
    </source>
</evidence>
<dbReference type="EMBL" id="CP065938">
    <property type="protein sequence ID" value="UWX06787.1"/>
    <property type="molecule type" value="Genomic_DNA"/>
</dbReference>
<feature type="transmembrane region" description="Helical" evidence="6">
    <location>
        <begin position="180"/>
        <end position="200"/>
    </location>
</feature>
<protein>
    <submittedName>
        <fullName evidence="7">Branched-chain amino acid ABC transporter permease</fullName>
    </submittedName>
</protein>
<evidence type="ECO:0000256" key="6">
    <source>
        <dbReference type="SAM" id="Phobius"/>
    </source>
</evidence>
<keyword evidence="2" id="KW-1003">Cell membrane</keyword>
<dbReference type="InterPro" id="IPR043428">
    <property type="entry name" value="LivM-like"/>
</dbReference>
<dbReference type="PANTHER" id="PTHR30482">
    <property type="entry name" value="HIGH-AFFINITY BRANCHED-CHAIN AMINO ACID TRANSPORT SYSTEM PERMEASE"/>
    <property type="match status" value="1"/>
</dbReference>
<feature type="transmembrane region" description="Helical" evidence="6">
    <location>
        <begin position="100"/>
        <end position="119"/>
    </location>
</feature>
<proteinExistence type="predicted"/>
<keyword evidence="8" id="KW-1185">Reference proteome</keyword>
<dbReference type="Proteomes" id="UP001058120">
    <property type="component" value="Chromosome"/>
</dbReference>
<comment type="subcellular location">
    <subcellularLocation>
        <location evidence="1">Cell membrane</location>
        <topology evidence="1">Multi-pass membrane protein</topology>
    </subcellularLocation>
</comment>
<feature type="transmembrane region" description="Helical" evidence="6">
    <location>
        <begin position="315"/>
        <end position="342"/>
    </location>
</feature>